<proteinExistence type="inferred from homology"/>
<feature type="compositionally biased region" description="Basic and acidic residues" evidence="2">
    <location>
        <begin position="248"/>
        <end position="258"/>
    </location>
</feature>
<name>A0A150GTF4_GONPE</name>
<keyword evidence="1" id="KW-0539">Nucleus</keyword>
<evidence type="ECO:0000256" key="2">
    <source>
        <dbReference type="SAM" id="MobiDB-lite"/>
    </source>
</evidence>
<evidence type="ECO:0000313" key="6">
    <source>
        <dbReference type="Proteomes" id="UP000075714"/>
    </source>
</evidence>
<dbReference type="PRINTS" id="PR01661">
    <property type="entry name" value="MCMPROTEIN5"/>
</dbReference>
<feature type="domain" description="MCM OB" evidence="4">
    <location>
        <begin position="137"/>
        <end position="238"/>
    </location>
</feature>
<feature type="region of interest" description="Disordered" evidence="2">
    <location>
        <begin position="238"/>
        <end position="258"/>
    </location>
</feature>
<gene>
    <name evidence="5" type="ORF">GPECTOR_7g1048</name>
</gene>
<reference evidence="6" key="1">
    <citation type="journal article" date="2016" name="Nat. Commun.">
        <title>The Gonium pectorale genome demonstrates co-option of cell cycle regulation during the evolution of multicellularity.</title>
        <authorList>
            <person name="Hanschen E.R."/>
            <person name="Marriage T.N."/>
            <person name="Ferris P.J."/>
            <person name="Hamaji T."/>
            <person name="Toyoda A."/>
            <person name="Fujiyama A."/>
            <person name="Neme R."/>
            <person name="Noguchi H."/>
            <person name="Minakuchi Y."/>
            <person name="Suzuki M."/>
            <person name="Kawai-Toyooka H."/>
            <person name="Smith D.R."/>
            <person name="Sparks H."/>
            <person name="Anderson J."/>
            <person name="Bakaric R."/>
            <person name="Luria V."/>
            <person name="Karger A."/>
            <person name="Kirschner M.W."/>
            <person name="Durand P.M."/>
            <person name="Michod R.E."/>
            <person name="Nozaki H."/>
            <person name="Olson B.J."/>
        </authorList>
    </citation>
    <scope>NUCLEOTIDE SEQUENCE [LARGE SCALE GENOMIC DNA]</scope>
    <source>
        <strain evidence="6">NIES-2863</strain>
    </source>
</reference>
<dbReference type="GO" id="GO:0003697">
    <property type="term" value="F:single-stranded DNA binding"/>
    <property type="evidence" value="ECO:0007669"/>
    <property type="project" value="TreeGrafter"/>
</dbReference>
<dbReference type="InterPro" id="IPR027925">
    <property type="entry name" value="MCM_N"/>
</dbReference>
<sequence length="258" mass="28083">MSGFDGGRVYYSYQGQEVPREGLDDGTSIPDKDLIDSFKQFIQSYQIGTTKDVSERRLYADDLYEHRTHLYVDLKDVRAAAPRLADELEERPAEVLPLFEEAAYQVLQDKMAADEEGRPRSCRTCSSIPLAQSAAMSIRDLEASRVSKLVLLTGIITSASKPRHKATYLTIQCKTCRGTKRVACKPGLGGTFLPSYCDMADRRAPGAAGSEGCGPSPFTVMGEGSSFVDQQTLKLQARRANGGPGGRGGEKRLGQGCT</sequence>
<keyword evidence="1" id="KW-0347">Helicase</keyword>
<keyword evidence="1" id="KW-0547">Nucleotide-binding</keyword>
<dbReference type="Gene3D" id="3.30.1640.10">
    <property type="entry name" value="mini-chromosome maintenance (MCM) complex, chain A, domain 1"/>
    <property type="match status" value="1"/>
</dbReference>
<dbReference type="Pfam" id="PF14551">
    <property type="entry name" value="MCM_N"/>
    <property type="match status" value="1"/>
</dbReference>
<comment type="subcellular location">
    <subcellularLocation>
        <location evidence="1">Nucleus</location>
    </subcellularLocation>
</comment>
<comment type="subunit">
    <text evidence="1">Component of the MCM2-7 complex.</text>
</comment>
<dbReference type="GO" id="GO:0005524">
    <property type="term" value="F:ATP binding"/>
    <property type="evidence" value="ECO:0007669"/>
    <property type="project" value="UniProtKB-UniRule"/>
</dbReference>
<dbReference type="GO" id="GO:0000727">
    <property type="term" value="P:double-strand break repair via break-induced replication"/>
    <property type="evidence" value="ECO:0007669"/>
    <property type="project" value="TreeGrafter"/>
</dbReference>
<dbReference type="GO" id="GO:0005634">
    <property type="term" value="C:nucleus"/>
    <property type="evidence" value="ECO:0007669"/>
    <property type="project" value="UniProtKB-SubCell"/>
</dbReference>
<dbReference type="InterPro" id="IPR033762">
    <property type="entry name" value="MCM_OB"/>
</dbReference>
<dbReference type="InterPro" id="IPR031327">
    <property type="entry name" value="MCM"/>
</dbReference>
<dbReference type="InterPro" id="IPR008048">
    <property type="entry name" value="MCM5"/>
</dbReference>
<keyword evidence="6" id="KW-1185">Reference proteome</keyword>
<dbReference type="PANTHER" id="PTHR11630">
    <property type="entry name" value="DNA REPLICATION LICENSING FACTOR MCM FAMILY MEMBER"/>
    <property type="match status" value="1"/>
</dbReference>
<organism evidence="5 6">
    <name type="scientific">Gonium pectorale</name>
    <name type="common">Green alga</name>
    <dbReference type="NCBI Taxonomy" id="33097"/>
    <lineage>
        <taxon>Eukaryota</taxon>
        <taxon>Viridiplantae</taxon>
        <taxon>Chlorophyta</taxon>
        <taxon>core chlorophytes</taxon>
        <taxon>Chlorophyceae</taxon>
        <taxon>CS clade</taxon>
        <taxon>Chlamydomonadales</taxon>
        <taxon>Volvocaceae</taxon>
        <taxon>Gonium</taxon>
    </lineage>
</organism>
<dbReference type="OrthoDB" id="10036721at2759"/>
<keyword evidence="1" id="KW-0067">ATP-binding</keyword>
<evidence type="ECO:0000259" key="4">
    <source>
        <dbReference type="Pfam" id="PF17207"/>
    </source>
</evidence>
<comment type="caution">
    <text evidence="5">The sequence shown here is derived from an EMBL/GenBank/DDBJ whole genome shotgun (WGS) entry which is preliminary data.</text>
</comment>
<dbReference type="Proteomes" id="UP000075714">
    <property type="component" value="Unassembled WGS sequence"/>
</dbReference>
<dbReference type="AlphaFoldDB" id="A0A150GTF4"/>
<keyword evidence="1" id="KW-0131">Cell cycle</keyword>
<dbReference type="Pfam" id="PF17207">
    <property type="entry name" value="MCM_OB"/>
    <property type="match status" value="1"/>
</dbReference>
<dbReference type="GO" id="GO:0003688">
    <property type="term" value="F:DNA replication origin binding"/>
    <property type="evidence" value="ECO:0007669"/>
    <property type="project" value="UniProtKB-UniRule"/>
</dbReference>
<evidence type="ECO:0000259" key="3">
    <source>
        <dbReference type="Pfam" id="PF14551"/>
    </source>
</evidence>
<evidence type="ECO:0000256" key="1">
    <source>
        <dbReference type="RuleBase" id="RU368063"/>
    </source>
</evidence>
<dbReference type="GO" id="GO:0043138">
    <property type="term" value="F:3'-5' DNA helicase activity"/>
    <property type="evidence" value="ECO:0007669"/>
    <property type="project" value="TreeGrafter"/>
</dbReference>
<accession>A0A150GTF4</accession>
<dbReference type="GO" id="GO:0042555">
    <property type="term" value="C:MCM complex"/>
    <property type="evidence" value="ECO:0007669"/>
    <property type="project" value="UniProtKB-UniRule"/>
</dbReference>
<keyword evidence="1" id="KW-0378">Hydrolase</keyword>
<evidence type="ECO:0000313" key="5">
    <source>
        <dbReference type="EMBL" id="KXZ53156.1"/>
    </source>
</evidence>
<dbReference type="GO" id="GO:0006270">
    <property type="term" value="P:DNA replication initiation"/>
    <property type="evidence" value="ECO:0007669"/>
    <property type="project" value="UniProtKB-UniRule"/>
</dbReference>
<dbReference type="EMBL" id="LSYV01000008">
    <property type="protein sequence ID" value="KXZ53156.1"/>
    <property type="molecule type" value="Genomic_DNA"/>
</dbReference>
<dbReference type="GO" id="GO:0017116">
    <property type="term" value="F:single-stranded DNA helicase activity"/>
    <property type="evidence" value="ECO:0007669"/>
    <property type="project" value="TreeGrafter"/>
</dbReference>
<keyword evidence="1" id="KW-0235">DNA replication</keyword>
<comment type="similarity">
    <text evidence="1">Belongs to the MCM family.</text>
</comment>
<dbReference type="GO" id="GO:0016787">
    <property type="term" value="F:hydrolase activity"/>
    <property type="evidence" value="ECO:0007669"/>
    <property type="project" value="UniProtKB-KW"/>
</dbReference>
<dbReference type="PANTHER" id="PTHR11630:SF42">
    <property type="entry name" value="DNA REPLICATION LICENSING FACTOR MCM5"/>
    <property type="match status" value="1"/>
</dbReference>
<dbReference type="SUPFAM" id="SSF50249">
    <property type="entry name" value="Nucleic acid-binding proteins"/>
    <property type="match status" value="1"/>
</dbReference>
<dbReference type="EC" id="3.6.4.12" evidence="1"/>
<keyword evidence="1" id="KW-0238">DNA-binding</keyword>
<protein>
    <recommendedName>
        <fullName evidence="1">DNA replication licensing factor MCM5</fullName>
        <ecNumber evidence="1">3.6.4.12</ecNumber>
    </recommendedName>
</protein>
<feature type="domain" description="MCM N-terminal" evidence="3">
    <location>
        <begin position="37"/>
        <end position="113"/>
    </location>
</feature>
<dbReference type="STRING" id="33097.A0A150GTF4"/>
<comment type="function">
    <text evidence="1">Acts as component of the MCM2-7 complex (MCM complex) which is the replicative helicase essential for 'once per cell cycle' DNA replication initiation and elongation in eukaryotic cells. The active ATPase sites in the MCM2-7 ring are formed through the interaction surfaces of two neighboring subunits such that a critical structure of a conserved arginine finger motif is provided in trans relative to the ATP-binding site of the Walker A box of the adjacent subunit. The six ATPase active sites, however, are likely to contribute differentially to the complex helicase activity.</text>
</comment>
<dbReference type="InterPro" id="IPR012340">
    <property type="entry name" value="NA-bd_OB-fold"/>
</dbReference>
<comment type="catalytic activity">
    <reaction evidence="1">
        <text>ATP + H2O = ADP + phosphate + H(+)</text>
        <dbReference type="Rhea" id="RHEA:13065"/>
        <dbReference type="ChEBI" id="CHEBI:15377"/>
        <dbReference type="ChEBI" id="CHEBI:15378"/>
        <dbReference type="ChEBI" id="CHEBI:30616"/>
        <dbReference type="ChEBI" id="CHEBI:43474"/>
        <dbReference type="ChEBI" id="CHEBI:456216"/>
        <dbReference type="EC" id="3.6.4.12"/>
    </reaction>
</comment>